<name>A0A2Z7CW53_9LAMI</name>
<keyword evidence="1" id="KW-0812">Transmembrane</keyword>
<feature type="transmembrane region" description="Helical" evidence="1">
    <location>
        <begin position="12"/>
        <end position="37"/>
    </location>
</feature>
<organism evidence="2 3">
    <name type="scientific">Dorcoceras hygrometricum</name>
    <dbReference type="NCBI Taxonomy" id="472368"/>
    <lineage>
        <taxon>Eukaryota</taxon>
        <taxon>Viridiplantae</taxon>
        <taxon>Streptophyta</taxon>
        <taxon>Embryophyta</taxon>
        <taxon>Tracheophyta</taxon>
        <taxon>Spermatophyta</taxon>
        <taxon>Magnoliopsida</taxon>
        <taxon>eudicotyledons</taxon>
        <taxon>Gunneridae</taxon>
        <taxon>Pentapetalae</taxon>
        <taxon>asterids</taxon>
        <taxon>lamiids</taxon>
        <taxon>Lamiales</taxon>
        <taxon>Gesneriaceae</taxon>
        <taxon>Didymocarpoideae</taxon>
        <taxon>Trichosporeae</taxon>
        <taxon>Loxocarpinae</taxon>
        <taxon>Dorcoceras</taxon>
    </lineage>
</organism>
<evidence type="ECO:0000256" key="1">
    <source>
        <dbReference type="SAM" id="Phobius"/>
    </source>
</evidence>
<keyword evidence="1" id="KW-1133">Transmembrane helix</keyword>
<accession>A0A2Z7CW53</accession>
<dbReference type="AlphaFoldDB" id="A0A2Z7CW53"/>
<dbReference type="Proteomes" id="UP000250235">
    <property type="component" value="Unassembled WGS sequence"/>
</dbReference>
<keyword evidence="3" id="KW-1185">Reference proteome</keyword>
<sequence>MHINSWSTVAHVWMYCFLHLDVLLLASGCTVACSLLIDDITADFIIADPALALLFSTADCDDITADVIIADSRSCALVNC</sequence>
<proteinExistence type="predicted"/>
<dbReference type="EMBL" id="KQ991748">
    <property type="protein sequence ID" value="KZV51322.1"/>
    <property type="molecule type" value="Genomic_DNA"/>
</dbReference>
<gene>
    <name evidence="2" type="ORF">F511_43799</name>
</gene>
<protein>
    <submittedName>
        <fullName evidence="2">Uncharacterized protein</fullName>
    </submittedName>
</protein>
<reference evidence="2 3" key="1">
    <citation type="journal article" date="2015" name="Proc. Natl. Acad. Sci. U.S.A.">
        <title>The resurrection genome of Boea hygrometrica: A blueprint for survival of dehydration.</title>
        <authorList>
            <person name="Xiao L."/>
            <person name="Yang G."/>
            <person name="Zhang L."/>
            <person name="Yang X."/>
            <person name="Zhao S."/>
            <person name="Ji Z."/>
            <person name="Zhou Q."/>
            <person name="Hu M."/>
            <person name="Wang Y."/>
            <person name="Chen M."/>
            <person name="Xu Y."/>
            <person name="Jin H."/>
            <person name="Xiao X."/>
            <person name="Hu G."/>
            <person name="Bao F."/>
            <person name="Hu Y."/>
            <person name="Wan P."/>
            <person name="Li L."/>
            <person name="Deng X."/>
            <person name="Kuang T."/>
            <person name="Xiang C."/>
            <person name="Zhu J.K."/>
            <person name="Oliver M.J."/>
            <person name="He Y."/>
        </authorList>
    </citation>
    <scope>NUCLEOTIDE SEQUENCE [LARGE SCALE GENOMIC DNA]</scope>
    <source>
        <strain evidence="3">cv. XS01</strain>
    </source>
</reference>
<keyword evidence="1" id="KW-0472">Membrane</keyword>
<evidence type="ECO:0000313" key="3">
    <source>
        <dbReference type="Proteomes" id="UP000250235"/>
    </source>
</evidence>
<evidence type="ECO:0000313" key="2">
    <source>
        <dbReference type="EMBL" id="KZV51322.1"/>
    </source>
</evidence>